<keyword evidence="1" id="KW-0472">Membrane</keyword>
<accession>A0AAC8UB76</accession>
<sequence length="239" mass="27765">MLYRKLNGVIVSRQKAFSLIELLLALTLSVLLLFPLSTLYTNFYRNSVKQQELLFLQKESHQLLNYLKQHSQHIGYQGVNRQGSNFSLFSQQDKRYKIANNQQCLIFFYDLNGDGCLGKRTTKKSACVKQNKNTSKELVKEVFGIKVENKQLYIFDKNKLEHCIGSQCSTLLDSCQQEWKKFTSLTDYMVDKLRFSVNDKQEKLLKIEVKLTSVKQQAVSYTLVSYIYLLNNGNQVNDL</sequence>
<proteinExistence type="predicted"/>
<organism evidence="2 3">
    <name type="scientific">Haemophilus ducreyi</name>
    <dbReference type="NCBI Taxonomy" id="730"/>
    <lineage>
        <taxon>Bacteria</taxon>
        <taxon>Pseudomonadati</taxon>
        <taxon>Pseudomonadota</taxon>
        <taxon>Gammaproteobacteria</taxon>
        <taxon>Pasteurellales</taxon>
        <taxon>Pasteurellaceae</taxon>
        <taxon>Haemophilus</taxon>
    </lineage>
</organism>
<evidence type="ECO:0008006" key="4">
    <source>
        <dbReference type="Google" id="ProtNLM"/>
    </source>
</evidence>
<keyword evidence="1" id="KW-0812">Transmembrane</keyword>
<dbReference type="Proteomes" id="UP000060132">
    <property type="component" value="Chromosome"/>
</dbReference>
<evidence type="ECO:0000313" key="2">
    <source>
        <dbReference type="EMBL" id="AKO31764.1"/>
    </source>
</evidence>
<dbReference type="InterPro" id="IPR016419">
    <property type="entry name" value="Prepilin_Pept-dep_B_prd"/>
</dbReference>
<evidence type="ECO:0000256" key="1">
    <source>
        <dbReference type="SAM" id="Phobius"/>
    </source>
</evidence>
<dbReference type="RefSeq" id="WP_010944230.1">
    <property type="nucleotide sequence ID" value="NZ_CP011218.1"/>
</dbReference>
<dbReference type="PIRSF" id="PIRSF004525">
    <property type="entry name" value="Pilin_peptidase-dep_B_prd"/>
    <property type="match status" value="1"/>
</dbReference>
<dbReference type="InterPro" id="IPR012902">
    <property type="entry name" value="N_methyl_site"/>
</dbReference>
<dbReference type="EMBL" id="CP011219">
    <property type="protein sequence ID" value="AKO31764.1"/>
    <property type="molecule type" value="Genomic_DNA"/>
</dbReference>
<keyword evidence="1" id="KW-1133">Transmembrane helix</keyword>
<name>A0AAC8UB76_HAEDC</name>
<reference evidence="2 3" key="1">
    <citation type="journal article" date="2015" name="PLoS Negl. Trop. Dis.">
        <title>Haemophilus ducreyi Cutaneous Ulcer Strains Are Nearly Identical to Class I Genital Ulcer Strains.</title>
        <authorList>
            <person name="Gangaiah D."/>
            <person name="Webb K.M."/>
            <person name="Humphreys T.L."/>
            <person name="Fortney K.R."/>
            <person name="Toh E."/>
            <person name="Tai A."/>
            <person name="Katz S.S."/>
            <person name="Pillay A."/>
            <person name="Chen C.Y."/>
            <person name="Roberts S.A."/>
            <person name="Munson R.S.Jr."/>
            <person name="Spinola S.M."/>
        </authorList>
    </citation>
    <scope>NUCLEOTIDE SEQUENCE [LARGE SCALE GENOMIC DNA]</scope>
    <source>
        <strain evidence="3">CLU2</strain>
    </source>
</reference>
<dbReference type="Pfam" id="PF07963">
    <property type="entry name" value="N_methyl"/>
    <property type="match status" value="1"/>
</dbReference>
<gene>
    <name evidence="2" type="ORF">RZ57_00680</name>
</gene>
<protein>
    <recommendedName>
        <fullName evidence="4">Type II secretory pathway component PulJ</fullName>
    </recommendedName>
</protein>
<feature type="transmembrane region" description="Helical" evidence="1">
    <location>
        <begin position="20"/>
        <end position="40"/>
    </location>
</feature>
<dbReference type="AlphaFoldDB" id="A0AAC8UB76"/>
<evidence type="ECO:0000313" key="3">
    <source>
        <dbReference type="Proteomes" id="UP000060132"/>
    </source>
</evidence>